<feature type="transmembrane region" description="Helical" evidence="1">
    <location>
        <begin position="154"/>
        <end position="173"/>
    </location>
</feature>
<feature type="transmembrane region" description="Helical" evidence="1">
    <location>
        <begin position="115"/>
        <end position="134"/>
    </location>
</feature>
<name>A0AAW7DQY5_9GAMM</name>
<feature type="transmembrane region" description="Helical" evidence="1">
    <location>
        <begin position="89"/>
        <end position="108"/>
    </location>
</feature>
<keyword evidence="1" id="KW-0812">Transmembrane</keyword>
<reference evidence="2" key="2">
    <citation type="journal article" date="2022" name="Sci. Total Environ.">
        <title>Prevalence, transmission, and molecular epidemiology of tet(X)-positive bacteria among humans, animals, and environmental niches in China: An epidemiological, and genomic-based study.</title>
        <authorList>
            <person name="Dong N."/>
            <person name="Zeng Y."/>
            <person name="Cai C."/>
            <person name="Sun C."/>
            <person name="Lu J."/>
            <person name="Liu C."/>
            <person name="Zhou H."/>
            <person name="Sun Q."/>
            <person name="Shu L."/>
            <person name="Wang H."/>
            <person name="Wang Y."/>
            <person name="Wang S."/>
            <person name="Wu C."/>
            <person name="Chan E.W."/>
            <person name="Chen G."/>
            <person name="Shen Z."/>
            <person name="Chen S."/>
            <person name="Zhang R."/>
        </authorList>
    </citation>
    <scope>NUCLEOTIDE SEQUENCE</scope>
    <source>
        <strain evidence="2">DF46-2-2</strain>
    </source>
</reference>
<feature type="transmembrane region" description="Helical" evidence="1">
    <location>
        <begin position="369"/>
        <end position="386"/>
    </location>
</feature>
<evidence type="ECO:0000313" key="2">
    <source>
        <dbReference type="EMBL" id="MDM1695398.1"/>
    </source>
</evidence>
<feature type="transmembrane region" description="Helical" evidence="1">
    <location>
        <begin position="274"/>
        <end position="300"/>
    </location>
</feature>
<accession>A0AAW7DQY5</accession>
<protein>
    <recommendedName>
        <fullName evidence="4">Glycosyltransferase RgtA/B/C/D-like domain-containing protein</fullName>
    </recommendedName>
</protein>
<feature type="transmembrane region" description="Helical" evidence="1">
    <location>
        <begin position="312"/>
        <end position="332"/>
    </location>
</feature>
<feature type="transmembrane region" description="Helical" evidence="1">
    <location>
        <begin position="209"/>
        <end position="232"/>
    </location>
</feature>
<dbReference type="Proteomes" id="UP001173465">
    <property type="component" value="Unassembled WGS sequence"/>
</dbReference>
<dbReference type="PROSITE" id="PS51257">
    <property type="entry name" value="PROKAR_LIPOPROTEIN"/>
    <property type="match status" value="1"/>
</dbReference>
<feature type="transmembrane region" description="Helical" evidence="1">
    <location>
        <begin position="344"/>
        <end position="363"/>
    </location>
</feature>
<dbReference type="EMBL" id="JACANB010000001">
    <property type="protein sequence ID" value="MDM1695398.1"/>
    <property type="molecule type" value="Genomic_DNA"/>
</dbReference>
<dbReference type="AlphaFoldDB" id="A0AAW7DQY5"/>
<keyword evidence="1" id="KW-0472">Membrane</keyword>
<keyword evidence="1" id="KW-1133">Transmembrane helix</keyword>
<feature type="transmembrane region" description="Helical" evidence="1">
    <location>
        <begin position="180"/>
        <end position="197"/>
    </location>
</feature>
<sequence>MDFSKLSPWFVLIRTRPLLFTALISVLLSCIAIAGVVTIGKDGALYIDTAQKITEYGPAVAFERFNWPWFSFLLSYSHQATGLAYETIAYLYSILFMTGLCVTLVSVVKAKEPEAVWWAVLLVLSIPVFNSFRYEIIRDTGFWFFSVLSLRLAMQYNVSFLAGLGIQLCIALAALFRFEAAFLLPALFVYVVFFKPVESAKHRLAQVLSFFSLSMGLLFLLVIYFVVSGAALQERIQQQLAMINPLAIYESFKVKSEIIVAHGFAKWAVADAPVILLAGVFAAIIFRVLTYIGISSFLFASGNARSAFLKSFSSYKVFLVSAFFYFIILYVFFIQAGFTNSRYISLFVVLLVPCLAGMVFSYFKAKPKLLAAFVTVSILFSVANVVSTSVKKTHYLEAAKWIESNLSLDDKIYFEDYRISYYAGFGYSLEGGADFYEIINDESKPYSYYVFELKESQQLQDALNAKNAQIVTSFTNGKKTILIIKRQ</sequence>
<evidence type="ECO:0000313" key="3">
    <source>
        <dbReference type="Proteomes" id="UP001173465"/>
    </source>
</evidence>
<proteinExistence type="predicted"/>
<comment type="caution">
    <text evidence="2">The sequence shown here is derived from an EMBL/GenBank/DDBJ whole genome shotgun (WGS) entry which is preliminary data.</text>
</comment>
<reference evidence="2" key="1">
    <citation type="submission" date="2020-06" db="EMBL/GenBank/DDBJ databases">
        <authorList>
            <person name="Dong N."/>
        </authorList>
    </citation>
    <scope>NUCLEOTIDE SEQUENCE</scope>
    <source>
        <strain evidence="2">DF46-2-2</strain>
    </source>
</reference>
<organism evidence="2 3">
    <name type="scientific">Thiopseudomonas alkaliphila</name>
    <dbReference type="NCBI Taxonomy" id="1697053"/>
    <lineage>
        <taxon>Bacteria</taxon>
        <taxon>Pseudomonadati</taxon>
        <taxon>Pseudomonadota</taxon>
        <taxon>Gammaproteobacteria</taxon>
        <taxon>Pseudomonadales</taxon>
        <taxon>Pseudomonadaceae</taxon>
        <taxon>Thiopseudomonas</taxon>
    </lineage>
</organism>
<gene>
    <name evidence="2" type="ORF">HX099_01760</name>
</gene>
<evidence type="ECO:0008006" key="4">
    <source>
        <dbReference type="Google" id="ProtNLM"/>
    </source>
</evidence>
<evidence type="ECO:0000256" key="1">
    <source>
        <dbReference type="SAM" id="Phobius"/>
    </source>
</evidence>
<dbReference type="RefSeq" id="WP_286592971.1">
    <property type="nucleotide sequence ID" value="NZ_JACANB010000001.1"/>
</dbReference>